<keyword evidence="2" id="KW-1185">Reference proteome</keyword>
<comment type="caution">
    <text evidence="1">The sequence shown here is derived from an EMBL/GenBank/DDBJ whole genome shotgun (WGS) entry which is preliminary data.</text>
</comment>
<name>A0A388TF82_9BACT</name>
<proteinExistence type="predicted"/>
<accession>A0A388TF82</accession>
<dbReference type="AlphaFoldDB" id="A0A388TF82"/>
<dbReference type="SUPFAM" id="SSF51182">
    <property type="entry name" value="RmlC-like cupins"/>
    <property type="match status" value="1"/>
</dbReference>
<evidence type="ECO:0000313" key="1">
    <source>
        <dbReference type="EMBL" id="GBR75498.1"/>
    </source>
</evidence>
<reference evidence="1 2" key="1">
    <citation type="journal article" date="2019" name="ISME J.">
        <title>Genome analyses of uncultured TG2/ZB3 bacteria in 'Margulisbacteria' specifically attached to ectosymbiotic spirochetes of protists in the termite gut.</title>
        <authorList>
            <person name="Utami Y.D."/>
            <person name="Kuwahara H."/>
            <person name="Igai K."/>
            <person name="Murakami T."/>
            <person name="Sugaya K."/>
            <person name="Morikawa T."/>
            <person name="Nagura Y."/>
            <person name="Yuki M."/>
            <person name="Deevong P."/>
            <person name="Inoue T."/>
            <person name="Kihara K."/>
            <person name="Lo N."/>
            <person name="Yamada A."/>
            <person name="Ohkuma M."/>
            <person name="Hongoh Y."/>
        </authorList>
    </citation>
    <scope>NUCLEOTIDE SEQUENCE [LARGE SCALE GENOMIC DNA]</scope>
    <source>
        <strain evidence="1">NkOx7-02</strain>
    </source>
</reference>
<gene>
    <name evidence="1" type="ORF">NO2_0167</name>
</gene>
<dbReference type="Proteomes" id="UP000275925">
    <property type="component" value="Unassembled WGS sequence"/>
</dbReference>
<sequence>MIENVTHDNQLLAIIVRHDYYKDGIEFFTPGDFSQQLAYMNHKKGYVIQPHVHNVVRREVLYTKEVLVVKRGRMRTDFYTDDREYVCSRELATGDVLLLAAGGHGFEMLADTEMYEIKQGPYAGDNDKTRFMPKMPN</sequence>
<evidence type="ECO:0000313" key="2">
    <source>
        <dbReference type="Proteomes" id="UP000275925"/>
    </source>
</evidence>
<dbReference type="EMBL" id="BGZO01000003">
    <property type="protein sequence ID" value="GBR75498.1"/>
    <property type="molecule type" value="Genomic_DNA"/>
</dbReference>
<dbReference type="InterPro" id="IPR011051">
    <property type="entry name" value="RmlC_Cupin_sf"/>
</dbReference>
<protein>
    <submittedName>
        <fullName evidence="1">Protein cupin-like super family</fullName>
    </submittedName>
</protein>
<organism evidence="1 2">
    <name type="scientific">Candidatus Termititenax persephonae</name>
    <dbReference type="NCBI Taxonomy" id="2218525"/>
    <lineage>
        <taxon>Bacteria</taxon>
        <taxon>Bacillati</taxon>
        <taxon>Candidatus Margulisiibacteriota</taxon>
        <taxon>Candidatus Termititenacia</taxon>
        <taxon>Candidatus Termititenacales</taxon>
        <taxon>Candidatus Termititenacaceae</taxon>
        <taxon>Candidatus Termititenax</taxon>
    </lineage>
</organism>